<dbReference type="STRING" id="442562.Rumeso_04399"/>
<comment type="caution">
    <text evidence="2">The sequence shown here is derived from an EMBL/GenBank/DDBJ whole genome shotgun (WGS) entry which is preliminary data.</text>
</comment>
<evidence type="ECO:0000256" key="1">
    <source>
        <dbReference type="SAM" id="MobiDB-lite"/>
    </source>
</evidence>
<gene>
    <name evidence="2" type="ORF">Rumeso_04399</name>
</gene>
<accession>A0A017HIT3</accession>
<evidence type="ECO:0000313" key="2">
    <source>
        <dbReference type="EMBL" id="EYD74028.1"/>
    </source>
</evidence>
<evidence type="ECO:0000313" key="3">
    <source>
        <dbReference type="Proteomes" id="UP000019666"/>
    </source>
</evidence>
<organism evidence="2 3">
    <name type="scientific">Rubellimicrobium mesophilum DSM 19309</name>
    <dbReference type="NCBI Taxonomy" id="442562"/>
    <lineage>
        <taxon>Bacteria</taxon>
        <taxon>Pseudomonadati</taxon>
        <taxon>Pseudomonadota</taxon>
        <taxon>Alphaproteobacteria</taxon>
        <taxon>Rhodobacterales</taxon>
        <taxon>Roseobacteraceae</taxon>
        <taxon>Rubellimicrobium</taxon>
    </lineage>
</organism>
<feature type="compositionally biased region" description="Gly residues" evidence="1">
    <location>
        <begin position="255"/>
        <end position="270"/>
    </location>
</feature>
<feature type="region of interest" description="Disordered" evidence="1">
    <location>
        <begin position="234"/>
        <end position="270"/>
    </location>
</feature>
<dbReference type="HOGENOM" id="CLU_1030077_0_0_5"/>
<reference evidence="2 3" key="1">
    <citation type="submission" date="2013-02" db="EMBL/GenBank/DDBJ databases">
        <authorList>
            <person name="Fiebig A."/>
            <person name="Goeker M."/>
            <person name="Klenk H.-P.P."/>
        </authorList>
    </citation>
    <scope>NUCLEOTIDE SEQUENCE [LARGE SCALE GENOMIC DNA]</scope>
    <source>
        <strain evidence="2 3">DSM 19309</strain>
    </source>
</reference>
<dbReference type="EMBL" id="AOSK01000124">
    <property type="protein sequence ID" value="EYD74028.1"/>
    <property type="molecule type" value="Genomic_DNA"/>
</dbReference>
<feature type="compositionally biased region" description="Basic and acidic residues" evidence="1">
    <location>
        <begin position="235"/>
        <end position="250"/>
    </location>
</feature>
<keyword evidence="3" id="KW-1185">Reference proteome</keyword>
<dbReference type="Proteomes" id="UP000019666">
    <property type="component" value="Unassembled WGS sequence"/>
</dbReference>
<dbReference type="AlphaFoldDB" id="A0A017HIT3"/>
<proteinExistence type="predicted"/>
<protein>
    <submittedName>
        <fullName evidence="2">Uncharacterized protein</fullName>
    </submittedName>
</protein>
<name>A0A017HIT3_9RHOB</name>
<sequence>MEAARADQRRALLRRFLSERVVFYPGSGSDGQPVALFNQTHAAHCHVYVDYLLKREDLLHKLVTDGFLGYRLQARVDLEASDFGSVRYHAPPQKYRFEPVKPYGFVQVFEREAGLGESHGAARFAVLFLGADGHATYDALFCQENGVPAPWCMVLQDHGFGGNYSDFGAGGLTHQVARACGVYPEFMLKADNTRIWPGYEECLDSQGGTLDTSGFGASYMGGRRSLWVRTATRGLRSDRPARESDARRPEAMAGAGSGLDGGTAGSAGGV</sequence>